<dbReference type="SUPFAM" id="SSF55347">
    <property type="entry name" value="Glyceraldehyde-3-phosphate dehydrogenase-like, C-terminal domain"/>
    <property type="match status" value="1"/>
</dbReference>
<feature type="domain" description="Gfo/Idh/MocA-like oxidoreductase N-terminal" evidence="1">
    <location>
        <begin position="17"/>
        <end position="119"/>
    </location>
</feature>
<dbReference type="Gene3D" id="3.30.360.10">
    <property type="entry name" value="Dihydrodipicolinate Reductase, domain 2"/>
    <property type="match status" value="1"/>
</dbReference>
<evidence type="ECO:0000313" key="4">
    <source>
        <dbReference type="Proteomes" id="UP001523262"/>
    </source>
</evidence>
<evidence type="ECO:0000259" key="2">
    <source>
        <dbReference type="Pfam" id="PF22725"/>
    </source>
</evidence>
<dbReference type="InterPro" id="IPR036291">
    <property type="entry name" value="NAD(P)-bd_dom_sf"/>
</dbReference>
<dbReference type="SUPFAM" id="SSF51735">
    <property type="entry name" value="NAD(P)-binding Rossmann-fold domains"/>
    <property type="match status" value="1"/>
</dbReference>
<name>A0ABT0WFK3_9BACI</name>
<sequence length="343" mass="38422">MINVALLSKWHVHAEDYAKQATKNEDLSIQMVWDEDEKRGREWAERLGVPFESDLQKVLVNSSIDAVIVNTPTNLHKEIIIAAAKQNKHIFTEKVLALSTKDCDEIFAVIEETNVQLMVSLPRITEPYYLYAQEVLDQGLLGTVTGIRCRLAHNGAVTSQEKPSGWLPAHFFNREQCGGGALVDLGAHPIYLTNRLVGKAKAVTARFQHTKGYEVEDNAVVLVEYESGALGTIETGFLAFGSPFELEVYGTEGTLLVQDEQIRLKSSRIQEEGWIVPEVLPDRLNSAMEQWVAAIKEEELPYITKEDVRNLTLINEVSALSNEKGCRVVVSEFENEKLLTKQV</sequence>
<comment type="caution">
    <text evidence="3">The sequence shown here is derived from an EMBL/GenBank/DDBJ whole genome shotgun (WGS) entry which is preliminary data.</text>
</comment>
<proteinExistence type="predicted"/>
<dbReference type="PANTHER" id="PTHR43377:SF1">
    <property type="entry name" value="BILIVERDIN REDUCTASE A"/>
    <property type="match status" value="1"/>
</dbReference>
<reference evidence="3 4" key="1">
    <citation type="submission" date="2022-06" db="EMBL/GenBank/DDBJ databases">
        <authorList>
            <person name="Jeon C.O."/>
        </authorList>
    </citation>
    <scope>NUCLEOTIDE SEQUENCE [LARGE SCALE GENOMIC DNA]</scope>
    <source>
        <strain evidence="3 4">KCTC 13943</strain>
    </source>
</reference>
<dbReference type="InterPro" id="IPR000683">
    <property type="entry name" value="Gfo/Idh/MocA-like_OxRdtase_N"/>
</dbReference>
<dbReference type="PANTHER" id="PTHR43377">
    <property type="entry name" value="BILIVERDIN REDUCTASE A"/>
    <property type="match status" value="1"/>
</dbReference>
<dbReference type="Gene3D" id="3.40.50.720">
    <property type="entry name" value="NAD(P)-binding Rossmann-like Domain"/>
    <property type="match status" value="1"/>
</dbReference>
<gene>
    <name evidence="3" type="ORF">NDK43_25190</name>
</gene>
<dbReference type="EMBL" id="JAMQCR010000002">
    <property type="protein sequence ID" value="MCM2535033.1"/>
    <property type="molecule type" value="Genomic_DNA"/>
</dbReference>
<dbReference type="Pfam" id="PF22725">
    <property type="entry name" value="GFO_IDH_MocA_C3"/>
    <property type="match status" value="1"/>
</dbReference>
<dbReference type="Pfam" id="PF01408">
    <property type="entry name" value="GFO_IDH_MocA"/>
    <property type="match status" value="1"/>
</dbReference>
<evidence type="ECO:0000313" key="3">
    <source>
        <dbReference type="EMBL" id="MCM2535033.1"/>
    </source>
</evidence>
<feature type="domain" description="GFO/IDH/MocA-like oxidoreductase" evidence="2">
    <location>
        <begin position="129"/>
        <end position="255"/>
    </location>
</feature>
<organism evidence="3 4">
    <name type="scientific">Neobacillus pocheonensis</name>
    <dbReference type="NCBI Taxonomy" id="363869"/>
    <lineage>
        <taxon>Bacteria</taxon>
        <taxon>Bacillati</taxon>
        <taxon>Bacillota</taxon>
        <taxon>Bacilli</taxon>
        <taxon>Bacillales</taxon>
        <taxon>Bacillaceae</taxon>
        <taxon>Neobacillus</taxon>
    </lineage>
</organism>
<keyword evidence="4" id="KW-1185">Reference proteome</keyword>
<dbReference type="InterPro" id="IPR055170">
    <property type="entry name" value="GFO_IDH_MocA-like_dom"/>
</dbReference>
<protein>
    <submittedName>
        <fullName evidence="3">Gfo/Idh/MocA family oxidoreductase</fullName>
    </submittedName>
</protein>
<accession>A0ABT0WFK3</accession>
<dbReference type="Proteomes" id="UP001523262">
    <property type="component" value="Unassembled WGS sequence"/>
</dbReference>
<evidence type="ECO:0000259" key="1">
    <source>
        <dbReference type="Pfam" id="PF01408"/>
    </source>
</evidence>
<dbReference type="InterPro" id="IPR051450">
    <property type="entry name" value="Gfo/Idh/MocA_Oxidoreductases"/>
</dbReference>